<dbReference type="Gene3D" id="2.40.50.140">
    <property type="entry name" value="Nucleic acid-binding proteins"/>
    <property type="match status" value="2"/>
</dbReference>
<comment type="caution">
    <text evidence="11">The sequence shown here is derived from an EMBL/GenBank/DDBJ whole genome shotgun (WGS) entry which is preliminary data.</text>
</comment>
<comment type="similarity">
    <text evidence="3">Belongs to the telombin family.</text>
</comment>
<evidence type="ECO:0000259" key="10">
    <source>
        <dbReference type="SMART" id="SM00976"/>
    </source>
</evidence>
<evidence type="ECO:0000313" key="12">
    <source>
        <dbReference type="Proteomes" id="UP000664169"/>
    </source>
</evidence>
<dbReference type="Pfam" id="PF16686">
    <property type="entry name" value="POT1PC"/>
    <property type="match status" value="1"/>
</dbReference>
<evidence type="ECO:0000256" key="2">
    <source>
        <dbReference type="ARBA" id="ARBA00004574"/>
    </source>
</evidence>
<feature type="compositionally biased region" description="Basic residues" evidence="9">
    <location>
        <begin position="332"/>
        <end position="346"/>
    </location>
</feature>
<keyword evidence="7" id="KW-0238">DNA-binding</keyword>
<keyword evidence="8" id="KW-0539">Nucleus</keyword>
<protein>
    <recommendedName>
        <fullName evidence="4">Protection of telomeres protein 1</fullName>
    </recommendedName>
</protein>
<feature type="region of interest" description="Disordered" evidence="9">
    <location>
        <begin position="444"/>
        <end position="480"/>
    </location>
</feature>
<dbReference type="InterPro" id="IPR028389">
    <property type="entry name" value="POT1"/>
</dbReference>
<evidence type="ECO:0000256" key="8">
    <source>
        <dbReference type="ARBA" id="ARBA00023242"/>
    </source>
</evidence>
<dbReference type="Proteomes" id="UP000664169">
    <property type="component" value="Unassembled WGS sequence"/>
</dbReference>
<keyword evidence="6" id="KW-0779">Telomere</keyword>
<evidence type="ECO:0000256" key="1">
    <source>
        <dbReference type="ARBA" id="ARBA00004123"/>
    </source>
</evidence>
<gene>
    <name evidence="11" type="ORF">GOMPHAMPRED_004828</name>
</gene>
<dbReference type="AlphaFoldDB" id="A0A8H3ELF4"/>
<dbReference type="SMART" id="SM00976">
    <property type="entry name" value="Telo_bind"/>
    <property type="match status" value="1"/>
</dbReference>
<evidence type="ECO:0000256" key="6">
    <source>
        <dbReference type="ARBA" id="ARBA00022895"/>
    </source>
</evidence>
<accession>A0A8H3ELF4</accession>
<dbReference type="InterPro" id="IPR011564">
    <property type="entry name" value="Telomer_end-bd_POT1/Cdc13"/>
</dbReference>
<evidence type="ECO:0000256" key="4">
    <source>
        <dbReference type="ARBA" id="ARBA00015253"/>
    </source>
</evidence>
<feature type="region of interest" description="Disordered" evidence="9">
    <location>
        <begin position="316"/>
        <end position="377"/>
    </location>
</feature>
<reference evidence="11" key="1">
    <citation type="submission" date="2021-03" db="EMBL/GenBank/DDBJ databases">
        <authorList>
            <person name="Tagirdzhanova G."/>
        </authorList>
    </citation>
    <scope>NUCLEOTIDE SEQUENCE</scope>
</reference>
<evidence type="ECO:0000256" key="5">
    <source>
        <dbReference type="ARBA" id="ARBA00022454"/>
    </source>
</evidence>
<name>A0A8H3ELF4_9LECA</name>
<dbReference type="GO" id="GO:0032210">
    <property type="term" value="P:regulation of telomere maintenance via telomerase"/>
    <property type="evidence" value="ECO:0007669"/>
    <property type="project" value="TreeGrafter"/>
</dbReference>
<dbReference type="EMBL" id="CAJPDQ010000003">
    <property type="protein sequence ID" value="CAF9906643.1"/>
    <property type="molecule type" value="Genomic_DNA"/>
</dbReference>
<dbReference type="Pfam" id="PF02765">
    <property type="entry name" value="POT1"/>
    <property type="match status" value="1"/>
</dbReference>
<feature type="compositionally biased region" description="Polar residues" evidence="9">
    <location>
        <begin position="469"/>
        <end position="480"/>
    </location>
</feature>
<evidence type="ECO:0000313" key="11">
    <source>
        <dbReference type="EMBL" id="CAF9906643.1"/>
    </source>
</evidence>
<dbReference type="GO" id="GO:0000783">
    <property type="term" value="C:nuclear telomere cap complex"/>
    <property type="evidence" value="ECO:0007669"/>
    <property type="project" value="TreeGrafter"/>
</dbReference>
<dbReference type="GO" id="GO:0098505">
    <property type="term" value="F:G-rich strand telomeric DNA binding"/>
    <property type="evidence" value="ECO:0007669"/>
    <property type="project" value="TreeGrafter"/>
</dbReference>
<dbReference type="PANTHER" id="PTHR14513">
    <property type="entry name" value="PROTECTION OF TELOMERES 1"/>
    <property type="match status" value="1"/>
</dbReference>
<sequence>MPPPKSFVELCEAQQEGKISNVIGTVIDALPSTVTRKGDHMLTFTLDDGTLQHGQKCRLFARKAQDLPQINGLGDVVLLKRVRYAYVNGSGLLSTTYGNPCPWAVFHSPIPKTIGVFGDSPRSARFQVSDITKEEIEYVVSLGRTQDRSKFTPLNEEVKAKVANMKQRQTCHIKDLMLDSYPQIVGEVVKVFFNYERASLYITDYTENQLLYNYGTKSETAEVGMQSSKWPGPPGKYTLLVECWPPHSVWIKEHVSIGTFLQLDNVHIKNNRENGRTEGALHANKHNEDQLKVRKLEAKDVPELLYRKEMLGWANGFDKRDSESDEEDGKAGKTKSSRNQRKRKKKQAEQDSKRLKSESVSEMVPQHDEPCSAPLYPTVDINENVQCEERAYRHRTIAEIRDMSPSMEFTATTDSEELDRLTSYATVRIIDFKPGKLEDFAKAREMTEEEQQEAEEANSSDSETKELDTASQRSANSQYNNSTQVRRQVWEWKFYLLLEDASASATGSEEKADSNNQLIACISNADAEYLLNMKALDLRHNPRTLNQLRETLFILWGDLEERNEQRAARVLGEISTNASSSSPNVRVKSLPFKCILEEYGEESPGKLKRKFRIKGTTIKLGSSSSEKQVESRGELDNWDDIDGDAQKARIDQGHACNPVVLRAPRAG</sequence>
<dbReference type="InterPro" id="IPR032042">
    <property type="entry name" value="POT1PC"/>
</dbReference>
<dbReference type="SUPFAM" id="SSF50249">
    <property type="entry name" value="Nucleic acid-binding proteins"/>
    <property type="match status" value="2"/>
</dbReference>
<dbReference type="GO" id="GO:0010521">
    <property type="term" value="F:telomerase inhibitor activity"/>
    <property type="evidence" value="ECO:0007669"/>
    <property type="project" value="TreeGrafter"/>
</dbReference>
<feature type="compositionally biased region" description="Acidic residues" evidence="9">
    <location>
        <begin position="447"/>
        <end position="458"/>
    </location>
</feature>
<feature type="domain" description="Telomeric single stranded DNA binding POT1/Cdc13" evidence="10">
    <location>
        <begin position="7"/>
        <end position="148"/>
    </location>
</feature>
<feature type="compositionally biased region" description="Basic and acidic residues" evidence="9">
    <location>
        <begin position="347"/>
        <end position="370"/>
    </location>
</feature>
<organism evidence="11 12">
    <name type="scientific">Gomphillus americanus</name>
    <dbReference type="NCBI Taxonomy" id="1940652"/>
    <lineage>
        <taxon>Eukaryota</taxon>
        <taxon>Fungi</taxon>
        <taxon>Dikarya</taxon>
        <taxon>Ascomycota</taxon>
        <taxon>Pezizomycotina</taxon>
        <taxon>Lecanoromycetes</taxon>
        <taxon>OSLEUM clade</taxon>
        <taxon>Ostropomycetidae</taxon>
        <taxon>Ostropales</taxon>
        <taxon>Graphidaceae</taxon>
        <taxon>Gomphilloideae</taxon>
        <taxon>Gomphillus</taxon>
    </lineage>
</organism>
<dbReference type="OrthoDB" id="2186770at2759"/>
<keyword evidence="5" id="KW-0158">Chromosome</keyword>
<evidence type="ECO:0000256" key="3">
    <source>
        <dbReference type="ARBA" id="ARBA00008442"/>
    </source>
</evidence>
<dbReference type="InterPro" id="IPR012340">
    <property type="entry name" value="NA-bd_OB-fold"/>
</dbReference>
<evidence type="ECO:0000256" key="7">
    <source>
        <dbReference type="ARBA" id="ARBA00023125"/>
    </source>
</evidence>
<dbReference type="GO" id="GO:0016233">
    <property type="term" value="P:telomere capping"/>
    <property type="evidence" value="ECO:0007669"/>
    <property type="project" value="TreeGrafter"/>
</dbReference>
<evidence type="ECO:0000256" key="9">
    <source>
        <dbReference type="SAM" id="MobiDB-lite"/>
    </source>
</evidence>
<comment type="subcellular location">
    <subcellularLocation>
        <location evidence="2">Chromosome</location>
        <location evidence="2">Telomere</location>
    </subcellularLocation>
    <subcellularLocation>
        <location evidence="1">Nucleus</location>
    </subcellularLocation>
</comment>
<keyword evidence="12" id="KW-1185">Reference proteome</keyword>
<proteinExistence type="inferred from homology"/>
<dbReference type="PANTHER" id="PTHR14513:SF0">
    <property type="entry name" value="PROTECTION OF TELOMERES PROTEIN 1"/>
    <property type="match status" value="1"/>
</dbReference>